<comment type="caution">
    <text evidence="9">Lacks conserved residue(s) required for the propagation of feature annotation.</text>
</comment>
<dbReference type="HAMAP" id="MF_03178">
    <property type="entry name" value="NDOR1"/>
    <property type="match status" value="1"/>
</dbReference>
<keyword evidence="4 9" id="KW-0285">Flavoprotein</keyword>
<evidence type="ECO:0000256" key="4">
    <source>
        <dbReference type="ARBA" id="ARBA00022630"/>
    </source>
</evidence>
<dbReference type="InterPro" id="IPR017927">
    <property type="entry name" value="FAD-bd_FR_type"/>
</dbReference>
<gene>
    <name evidence="9" type="primary">TAH18</name>
    <name evidence="12" type="ORF">AAE3_LOCUS4815</name>
</gene>
<feature type="binding site" evidence="9">
    <location>
        <position position="593"/>
    </location>
    <ligand>
        <name>FAD</name>
        <dbReference type="ChEBI" id="CHEBI:57692"/>
    </ligand>
</feature>
<dbReference type="PANTHER" id="PTHR19384:SF10">
    <property type="entry name" value="NADPH-DEPENDENT DIFLAVIN OXIDOREDUCTASE 1"/>
    <property type="match status" value="1"/>
</dbReference>
<dbReference type="PROSITE" id="PS51384">
    <property type="entry name" value="FAD_FR"/>
    <property type="match status" value="1"/>
</dbReference>
<dbReference type="Pfam" id="PF00258">
    <property type="entry name" value="Flavodoxin_1"/>
    <property type="match status" value="1"/>
</dbReference>
<dbReference type="GO" id="GO:0016226">
    <property type="term" value="P:iron-sulfur cluster assembly"/>
    <property type="evidence" value="ECO:0007669"/>
    <property type="project" value="UniProtKB-UniRule"/>
</dbReference>
<comment type="subunit">
    <text evidence="9">Interacts with DRE2; as part of the cytosolic iron-sulfur (Fe-S) protein assembly (CIA) machinery.</text>
</comment>
<feature type="binding site" evidence="9">
    <location>
        <begin position="19"/>
        <end position="24"/>
    </location>
    <ligand>
        <name>FMN</name>
        <dbReference type="ChEBI" id="CHEBI:58210"/>
    </ligand>
</feature>
<evidence type="ECO:0000256" key="6">
    <source>
        <dbReference type="ARBA" id="ARBA00022827"/>
    </source>
</evidence>
<dbReference type="SUPFAM" id="SSF52343">
    <property type="entry name" value="Ferredoxin reductase-like, C-terminal NADP-linked domain"/>
    <property type="match status" value="1"/>
</dbReference>
<feature type="binding site" evidence="9">
    <location>
        <begin position="413"/>
        <end position="416"/>
    </location>
    <ligand>
        <name>FAD</name>
        <dbReference type="ChEBI" id="CHEBI:57692"/>
    </ligand>
</feature>
<dbReference type="InterPro" id="IPR023173">
    <property type="entry name" value="NADPH_Cyt_P450_Rdtase_alpha"/>
</dbReference>
<evidence type="ECO:0000256" key="2">
    <source>
        <dbReference type="ARBA" id="ARBA00001974"/>
    </source>
</evidence>
<dbReference type="InterPro" id="IPR039261">
    <property type="entry name" value="FNR_nucleotide-bd"/>
</dbReference>
<feature type="binding site" evidence="9">
    <location>
        <position position="349"/>
    </location>
    <ligand>
        <name>FAD</name>
        <dbReference type="ChEBI" id="CHEBI:57692"/>
    </ligand>
</feature>
<keyword evidence="6 9" id="KW-0274">FAD</keyword>
<evidence type="ECO:0000256" key="8">
    <source>
        <dbReference type="ARBA" id="ARBA00023002"/>
    </source>
</evidence>
<dbReference type="GO" id="GO:0050660">
    <property type="term" value="F:flavin adenine dinucleotide binding"/>
    <property type="evidence" value="ECO:0007669"/>
    <property type="project" value="UniProtKB-UniRule"/>
</dbReference>
<evidence type="ECO:0000256" key="3">
    <source>
        <dbReference type="ARBA" id="ARBA00022490"/>
    </source>
</evidence>
<evidence type="ECO:0000259" key="10">
    <source>
        <dbReference type="PROSITE" id="PS50902"/>
    </source>
</evidence>
<evidence type="ECO:0000256" key="7">
    <source>
        <dbReference type="ARBA" id="ARBA00022857"/>
    </source>
</evidence>
<feature type="domain" description="Flavodoxin-like" evidence="10">
    <location>
        <begin position="13"/>
        <end position="157"/>
    </location>
</feature>
<dbReference type="SUPFAM" id="SSF52218">
    <property type="entry name" value="Flavoproteins"/>
    <property type="match status" value="1"/>
</dbReference>
<keyword evidence="9" id="KW-0496">Mitochondrion</keyword>
<dbReference type="EC" id="1.18.1.-" evidence="9"/>
<feature type="domain" description="FAD-binding FR-type" evidence="11">
    <location>
        <begin position="204"/>
        <end position="440"/>
    </location>
</feature>
<comment type="subcellular location">
    <subcellularLocation>
        <location evidence="9">Cytoplasm</location>
    </subcellularLocation>
    <subcellularLocation>
        <location evidence="9">Mitochondrion</location>
    </subcellularLocation>
    <text evidence="9">Relocalizes to mitochondria after H(2)O(2) exposure.</text>
</comment>
<comment type="similarity">
    <text evidence="9">In the N-terminal section; belongs to the flavodoxin family.</text>
</comment>
<dbReference type="GO" id="GO:0005739">
    <property type="term" value="C:mitochondrion"/>
    <property type="evidence" value="ECO:0007669"/>
    <property type="project" value="UniProtKB-SubCell"/>
</dbReference>
<feature type="binding site" evidence="9">
    <location>
        <begin position="66"/>
        <end position="69"/>
    </location>
    <ligand>
        <name>FMN</name>
        <dbReference type="ChEBI" id="CHEBI:58210"/>
    </ligand>
</feature>
<dbReference type="InterPro" id="IPR001094">
    <property type="entry name" value="Flavdoxin-like"/>
</dbReference>
<reference evidence="12 13" key="1">
    <citation type="submission" date="2020-01" db="EMBL/GenBank/DDBJ databases">
        <authorList>
            <person name="Gupta K D."/>
        </authorList>
    </citation>
    <scope>NUCLEOTIDE SEQUENCE [LARGE SCALE GENOMIC DNA]</scope>
</reference>
<feature type="binding site" evidence="9">
    <location>
        <begin position="518"/>
        <end position="522"/>
    </location>
    <ligand>
        <name>NADP(+)</name>
        <dbReference type="ChEBI" id="CHEBI:58349"/>
    </ligand>
</feature>
<evidence type="ECO:0000313" key="13">
    <source>
        <dbReference type="Proteomes" id="UP000467700"/>
    </source>
</evidence>
<dbReference type="Gene3D" id="1.20.990.10">
    <property type="entry name" value="NADPH-cytochrome p450 Reductase, Chain A, domain 3"/>
    <property type="match status" value="1"/>
</dbReference>
<accession>A0A8S0W4Y6</accession>
<dbReference type="InterPro" id="IPR029039">
    <property type="entry name" value="Flavoprotein-like_sf"/>
</dbReference>
<dbReference type="Gene3D" id="2.40.30.10">
    <property type="entry name" value="Translation factors"/>
    <property type="match status" value="1"/>
</dbReference>
<protein>
    <recommendedName>
        <fullName evidence="9">NADPH-dependent diflavin oxidoreductase 1</fullName>
        <ecNumber evidence="9">1.18.1.-</ecNumber>
    </recommendedName>
    <alternativeName>
        <fullName evidence="9">NADPH-dependent FMN and FAD-containing oxidoreductase</fullName>
    </alternativeName>
</protein>
<keyword evidence="3 9" id="KW-0963">Cytoplasm</keyword>
<dbReference type="SUPFAM" id="SSF63380">
    <property type="entry name" value="Riboflavin synthase domain-like"/>
    <property type="match status" value="1"/>
</dbReference>
<dbReference type="Gene3D" id="3.40.50.360">
    <property type="match status" value="1"/>
</dbReference>
<dbReference type="InterPro" id="IPR017938">
    <property type="entry name" value="Riboflavin_synthase-like_b-brl"/>
</dbReference>
<name>A0A8S0W4Y6_CYCAE</name>
<organism evidence="12 13">
    <name type="scientific">Cyclocybe aegerita</name>
    <name type="common">Black poplar mushroom</name>
    <name type="synonym">Agrocybe aegerita</name>
    <dbReference type="NCBI Taxonomy" id="1973307"/>
    <lineage>
        <taxon>Eukaryota</taxon>
        <taxon>Fungi</taxon>
        <taxon>Dikarya</taxon>
        <taxon>Basidiomycota</taxon>
        <taxon>Agaricomycotina</taxon>
        <taxon>Agaricomycetes</taxon>
        <taxon>Agaricomycetidae</taxon>
        <taxon>Agaricales</taxon>
        <taxon>Agaricineae</taxon>
        <taxon>Bolbitiaceae</taxon>
        <taxon>Cyclocybe</taxon>
    </lineage>
</organism>
<dbReference type="InterPro" id="IPR001709">
    <property type="entry name" value="Flavoprot_Pyr_Nucl_cyt_Rdtase"/>
</dbReference>
<sequence length="594" mass="68215">MSTPETEEEPRELLILYATETGNAQDAADYIARQCRRIDFDCHVASIEQCSFTDLLAQELVLFVISTTGSGVEPRSMTTFWNNLLRSDLPPNAFEDLYYSVFGLGDSAYEKFCWAAKKLSRRMESLGGVQIQERGEGDEQHPLGIDGALKPWTDEVIEALLEMFPLPRDIEMIPVSDIPPARVQLNPASQETFEKAQEPLKTDLTYHTATVKANTRMTASDWNQDVRRFEFSFEEDISYSPGDVAVIHPSMSTKDIDGFLATMEWDEEADEPFEIEQIMFDQTLSDHLPHTTTLRELFTRFLDFNAVPRRTFFQYLRYFTDDDLEKEKLDEFLSPEGADELYEYCYRVRRTIWEVLTEFRHVAIPRDYIFDVFPPLRPREFSIASSIKKHPREIHLCVAIVKYRTKLKIPRKGVCTTFLSTLNPGDTLQIGLKKGMIELPPKAKTPVICVGPGTGIAPMRAVIEERIESGALSNTLYFGCRSTSKDHHFGEEWKKYAEEKGLVYRAAFSRDGKEGEKRVYVQDLIREDAERIWKLVGEQEGWVFISGSSNKMPAAVKESIVFAVQKYGEYSEELAKQYVHDMVREGRLIEECWS</sequence>
<keyword evidence="8 9" id="KW-0560">Oxidoreductase</keyword>
<proteinExistence type="inferred from homology"/>
<keyword evidence="5 9" id="KW-0288">FMN</keyword>
<dbReference type="AlphaFoldDB" id="A0A8S0W4Y6"/>
<dbReference type="PRINTS" id="PR00369">
    <property type="entry name" value="FLAVODOXIN"/>
</dbReference>
<comment type="cofactor">
    <cofactor evidence="2 9">
        <name>FAD</name>
        <dbReference type="ChEBI" id="CHEBI:57692"/>
    </cofactor>
</comment>
<evidence type="ECO:0000259" key="11">
    <source>
        <dbReference type="PROSITE" id="PS51384"/>
    </source>
</evidence>
<dbReference type="OrthoDB" id="1856718at2759"/>
<dbReference type="Pfam" id="PF00175">
    <property type="entry name" value="NAD_binding_1"/>
    <property type="match status" value="1"/>
</dbReference>
<dbReference type="InterPro" id="IPR003097">
    <property type="entry name" value="CysJ-like_FAD-binding"/>
</dbReference>
<dbReference type="InterPro" id="IPR028879">
    <property type="entry name" value="NDOR1"/>
</dbReference>
<feature type="binding site" evidence="9">
    <location>
        <position position="139"/>
    </location>
    <ligand>
        <name>FMN</name>
        <dbReference type="ChEBI" id="CHEBI:58210"/>
    </ligand>
</feature>
<evidence type="ECO:0000256" key="1">
    <source>
        <dbReference type="ARBA" id="ARBA00001917"/>
    </source>
</evidence>
<keyword evidence="7 9" id="KW-0521">NADP</keyword>
<dbReference type="Gene3D" id="3.40.50.80">
    <property type="entry name" value="Nucleotide-binding domain of ferredoxin-NADP reductase (FNR) module"/>
    <property type="match status" value="1"/>
</dbReference>
<evidence type="ECO:0000256" key="5">
    <source>
        <dbReference type="ARBA" id="ARBA00022643"/>
    </source>
</evidence>
<dbReference type="InterPro" id="IPR001433">
    <property type="entry name" value="OxRdtase_FAD/NAD-bd"/>
</dbReference>
<dbReference type="GO" id="GO:0005829">
    <property type="term" value="C:cytosol"/>
    <property type="evidence" value="ECO:0007669"/>
    <property type="project" value="TreeGrafter"/>
</dbReference>
<dbReference type="GO" id="GO:0010181">
    <property type="term" value="F:FMN binding"/>
    <property type="evidence" value="ECO:0007669"/>
    <property type="project" value="UniProtKB-UniRule"/>
</dbReference>
<dbReference type="InterPro" id="IPR008254">
    <property type="entry name" value="Flavodoxin/NO_synth"/>
</dbReference>
<evidence type="ECO:0000313" key="12">
    <source>
        <dbReference type="EMBL" id="CAA7262674.1"/>
    </source>
</evidence>
<dbReference type="Proteomes" id="UP000467700">
    <property type="component" value="Unassembled WGS sequence"/>
</dbReference>
<evidence type="ECO:0000256" key="9">
    <source>
        <dbReference type="HAMAP-Rule" id="MF_03178"/>
    </source>
</evidence>
<dbReference type="EMBL" id="CACVBS010000036">
    <property type="protein sequence ID" value="CAA7262674.1"/>
    <property type="molecule type" value="Genomic_DNA"/>
</dbReference>
<feature type="binding site" evidence="9">
    <location>
        <position position="454"/>
    </location>
    <ligand>
        <name>NADP(+)</name>
        <dbReference type="ChEBI" id="CHEBI:58349"/>
    </ligand>
</feature>
<feature type="binding site" evidence="9">
    <location>
        <begin position="509"/>
        <end position="510"/>
    </location>
    <ligand>
        <name>NADP(+)</name>
        <dbReference type="ChEBI" id="CHEBI:58349"/>
    </ligand>
</feature>
<dbReference type="FunFam" id="3.40.50.80:FF:000030">
    <property type="entry name" value="NADPH-dependent diflavin oxidoreductase 1"/>
    <property type="match status" value="1"/>
</dbReference>
<dbReference type="GO" id="GO:0016651">
    <property type="term" value="F:oxidoreductase activity, acting on NAD(P)H"/>
    <property type="evidence" value="ECO:0007669"/>
    <property type="project" value="UniProtKB-UniRule"/>
</dbReference>
<keyword evidence="13" id="KW-1185">Reference proteome</keyword>
<comment type="function">
    <text evidence="9">NADPH-dependent reductase which is a central component of the cytosolic iron-sulfur (Fe-S) protein assembly (CIA) machinery. Transfers electrons from NADPH via its FAD and FMN prosthetic groups to the [2Fe-2S] cluster of DRE2, another key component of the CIA machinery. In turn, this reduced cluster provides electrons for assembly of cytosolic iron-sulfur cluster proteins. Positively controls H(2)O(2)-induced cell death.</text>
</comment>
<comment type="caution">
    <text evidence="12">The sequence shown here is derived from an EMBL/GenBank/DDBJ whole genome shotgun (WGS) entry which is preliminary data.</text>
</comment>
<comment type="catalytic activity">
    <reaction evidence="9">
        <text>2 oxidized [2Fe-2S]-[protein] + NADPH = 2 reduced [2Fe-2S]-[protein] + NADP(+) + H(+)</text>
        <dbReference type="Rhea" id="RHEA:67716"/>
        <dbReference type="Rhea" id="RHEA-COMP:17327"/>
        <dbReference type="Rhea" id="RHEA-COMP:17328"/>
        <dbReference type="ChEBI" id="CHEBI:15378"/>
        <dbReference type="ChEBI" id="CHEBI:33737"/>
        <dbReference type="ChEBI" id="CHEBI:33738"/>
        <dbReference type="ChEBI" id="CHEBI:57783"/>
        <dbReference type="ChEBI" id="CHEBI:58349"/>
    </reaction>
</comment>
<dbReference type="PRINTS" id="PR00371">
    <property type="entry name" value="FPNCR"/>
</dbReference>
<comment type="similarity">
    <text evidence="9">Belongs to the NADPH-dependent diflavin oxidoreductase NDOR1 family.</text>
</comment>
<dbReference type="PANTHER" id="PTHR19384">
    <property type="entry name" value="NITRIC OXIDE SYNTHASE-RELATED"/>
    <property type="match status" value="1"/>
</dbReference>
<feature type="binding site" evidence="9">
    <location>
        <begin position="379"/>
        <end position="382"/>
    </location>
    <ligand>
        <name>FAD</name>
        <dbReference type="ChEBI" id="CHEBI:57692"/>
    </ligand>
</feature>
<dbReference type="PROSITE" id="PS50902">
    <property type="entry name" value="FLAVODOXIN_LIKE"/>
    <property type="match status" value="1"/>
</dbReference>
<dbReference type="Pfam" id="PF00667">
    <property type="entry name" value="FAD_binding_1"/>
    <property type="match status" value="1"/>
</dbReference>
<dbReference type="GO" id="GO:0160246">
    <property type="term" value="F:NADPH-iron-sulfur [2Fe-2S] protein oxidoreductase activity"/>
    <property type="evidence" value="ECO:0007669"/>
    <property type="project" value="InterPro"/>
</dbReference>
<comment type="similarity">
    <text evidence="9">In the C-terminal section; belongs to the flavoprotein pyridine nucleotide cytochrome reductase family.</text>
</comment>
<dbReference type="GO" id="GO:0050661">
    <property type="term" value="F:NADP binding"/>
    <property type="evidence" value="ECO:0007669"/>
    <property type="project" value="UniProtKB-UniRule"/>
</dbReference>
<comment type="cofactor">
    <cofactor evidence="1 9">
        <name>FMN</name>
        <dbReference type="ChEBI" id="CHEBI:58210"/>
    </cofactor>
</comment>